<gene>
    <name evidence="1" type="ORF">IAC42_00960</name>
</gene>
<dbReference type="Proteomes" id="UP000823633">
    <property type="component" value="Unassembled WGS sequence"/>
</dbReference>
<comment type="caution">
    <text evidence="1">The sequence shown here is derived from an EMBL/GenBank/DDBJ whole genome shotgun (WGS) entry which is preliminary data.</text>
</comment>
<reference evidence="1" key="2">
    <citation type="journal article" date="2021" name="PeerJ">
        <title>Extensive microbial diversity within the chicken gut microbiome revealed by metagenomics and culture.</title>
        <authorList>
            <person name="Gilroy R."/>
            <person name="Ravi A."/>
            <person name="Getino M."/>
            <person name="Pursley I."/>
            <person name="Horton D.L."/>
            <person name="Alikhan N.F."/>
            <person name="Baker D."/>
            <person name="Gharbi K."/>
            <person name="Hall N."/>
            <person name="Watson M."/>
            <person name="Adriaenssens E.M."/>
            <person name="Foster-Nyarko E."/>
            <person name="Jarju S."/>
            <person name="Secka A."/>
            <person name="Antonio M."/>
            <person name="Oren A."/>
            <person name="Chaudhuri R.R."/>
            <person name="La Ragione R."/>
            <person name="Hildebrand F."/>
            <person name="Pallen M.J."/>
        </authorList>
    </citation>
    <scope>NUCLEOTIDE SEQUENCE</scope>
    <source>
        <strain evidence="1">11167</strain>
    </source>
</reference>
<reference evidence="1" key="1">
    <citation type="submission" date="2020-10" db="EMBL/GenBank/DDBJ databases">
        <authorList>
            <person name="Gilroy R."/>
        </authorList>
    </citation>
    <scope>NUCLEOTIDE SEQUENCE</scope>
    <source>
        <strain evidence="1">11167</strain>
    </source>
</reference>
<dbReference type="EMBL" id="JADIMU010000008">
    <property type="protein sequence ID" value="MBO8442320.1"/>
    <property type="molecule type" value="Genomic_DNA"/>
</dbReference>
<dbReference type="InterPro" id="IPR038636">
    <property type="entry name" value="Wzi_sf"/>
</dbReference>
<evidence type="ECO:0000313" key="2">
    <source>
        <dbReference type="Proteomes" id="UP000823633"/>
    </source>
</evidence>
<dbReference type="AlphaFoldDB" id="A0A9D9H5Y8"/>
<sequence>MPTGSRILMTNIPFLASVTDLDVNVFQDFSMNFPYRAGISFGNDWFNLTIGRERFSYGSGMVGDFVIDEALPYHNALSLSFFTERFKYNFLISFFPHPSQYILTDADGDVLYSEDGQSYQNSLIFDQNSDAFTGIKFFMAHRFEWTMAEGRHRFAITEGIMYQNDKGIVDLQVLNPMMLFHNMYIAGNSNSILQAEWDSSFDYGIGQHIAIAIDDLAIPFEETDGSQTRPNAIGMQYGITYTSQLGPGFLANGLELTYMSPYFYLRDGKDPGAYPLDFVVAIRNQRSAFGVYDLYTIGFPGGGDQAVIAFNSEYSMPGIFDVGLNVEYTIYGPNNLMTVYGKGDEDRPDSHSLSVTISAGYDISPSLRIETSIQDRYIASFDNNGGDAINDIALDLSLSCSF</sequence>
<protein>
    <submittedName>
        <fullName evidence="1">Uncharacterized protein</fullName>
    </submittedName>
</protein>
<proteinExistence type="predicted"/>
<organism evidence="1 2">
    <name type="scientific">Candidatus Aphodenecus pullistercoris</name>
    <dbReference type="NCBI Taxonomy" id="2840669"/>
    <lineage>
        <taxon>Bacteria</taxon>
        <taxon>Pseudomonadati</taxon>
        <taxon>Spirochaetota</taxon>
        <taxon>Spirochaetia</taxon>
        <taxon>Spirochaetales</taxon>
        <taxon>Candidatus Aphodenecus</taxon>
    </lineage>
</organism>
<dbReference type="Gene3D" id="2.40.160.130">
    <property type="entry name" value="Capsule assembly protein Wzi"/>
    <property type="match status" value="1"/>
</dbReference>
<evidence type="ECO:0000313" key="1">
    <source>
        <dbReference type="EMBL" id="MBO8442320.1"/>
    </source>
</evidence>
<accession>A0A9D9H5Y8</accession>
<name>A0A9D9H5Y8_9SPIR</name>